<dbReference type="PANTHER" id="PTHR10344:SF1">
    <property type="entry name" value="THYMIDYLATE KINASE"/>
    <property type="match status" value="1"/>
</dbReference>
<protein>
    <recommendedName>
        <fullName evidence="9">dTMP kinase</fullName>
        <ecNumber evidence="3">2.7.4.9</ecNumber>
    </recommendedName>
    <alternativeName>
        <fullName evidence="9">dTMP kinase</fullName>
    </alternativeName>
</protein>
<dbReference type="PROSITE" id="PS01331">
    <property type="entry name" value="THYMIDYLATE_KINASE"/>
    <property type="match status" value="1"/>
</dbReference>
<name>A0AAE5YIS7_9BBAC</name>
<sequence>MTRALIVLFEGVDKSGKSSQAALLKDYWTEKYGEDRVSLFQFPDRGTPTGRIIHKYLINELDLDDHIVHLLFSTNRRELQAQIRAKLSEPGHLILLDRYHYSGIAYSLAKGMCLEFVVWPEHGIIQPDVVVFLHNSRISYNGNERYETGAFQRQVYAEYLKMRSESWHTIDVSSTKMQTTHTTITNLVETTFAVPRGPILQFSAPEFVNNFKINN</sequence>
<accession>A0AAE5YIS7</accession>
<keyword evidence="5" id="KW-0545">Nucleotide biosynthesis</keyword>
<proteinExistence type="inferred from homology"/>
<feature type="domain" description="Thymidylate kinase-like" evidence="10">
    <location>
        <begin position="9"/>
        <end position="182"/>
    </location>
</feature>
<dbReference type="CDD" id="cd01672">
    <property type="entry name" value="TMPK"/>
    <property type="match status" value="1"/>
</dbReference>
<keyword evidence="8" id="KW-0067">ATP-binding</keyword>
<dbReference type="GO" id="GO:0005524">
    <property type="term" value="F:ATP binding"/>
    <property type="evidence" value="ECO:0007669"/>
    <property type="project" value="UniProtKB-KW"/>
</dbReference>
<evidence type="ECO:0000256" key="7">
    <source>
        <dbReference type="ARBA" id="ARBA00022777"/>
    </source>
</evidence>
<dbReference type="GO" id="GO:0004798">
    <property type="term" value="F:dTMP kinase activity"/>
    <property type="evidence" value="ECO:0007669"/>
    <property type="project" value="UniProtKB-EC"/>
</dbReference>
<dbReference type="PANTHER" id="PTHR10344">
    <property type="entry name" value="THYMIDYLATE KINASE"/>
    <property type="match status" value="1"/>
</dbReference>
<evidence type="ECO:0000256" key="8">
    <source>
        <dbReference type="ARBA" id="ARBA00022840"/>
    </source>
</evidence>
<dbReference type="NCBIfam" id="TIGR00041">
    <property type="entry name" value="DTMP_kinase"/>
    <property type="match status" value="1"/>
</dbReference>
<comment type="similarity">
    <text evidence="2">Belongs to the thymidylate kinase family.</text>
</comment>
<dbReference type="InterPro" id="IPR039430">
    <property type="entry name" value="Thymidylate_kin-like_dom"/>
</dbReference>
<organism evidence="11 12">
    <name type="scientific">Hyphantria cunea granulovirus</name>
    <dbReference type="NCBI Taxonomy" id="307448"/>
    <lineage>
        <taxon>Viruses</taxon>
        <taxon>Viruses incertae sedis</taxon>
        <taxon>Naldaviricetes</taxon>
        <taxon>Lefavirales</taxon>
        <taxon>Baculoviridae</taxon>
        <taxon>Betabaculovirus</taxon>
        <taxon>Betabaculovirus hycuneae</taxon>
    </lineage>
</organism>
<dbReference type="Gene3D" id="3.40.50.300">
    <property type="entry name" value="P-loop containing nucleotide triphosphate hydrolases"/>
    <property type="match status" value="1"/>
</dbReference>
<dbReference type="Proteomes" id="UP000831479">
    <property type="component" value="Segment"/>
</dbReference>
<dbReference type="InterPro" id="IPR018094">
    <property type="entry name" value="Thymidylate_kinase"/>
</dbReference>
<evidence type="ECO:0000256" key="5">
    <source>
        <dbReference type="ARBA" id="ARBA00022727"/>
    </source>
</evidence>
<dbReference type="InterPro" id="IPR018095">
    <property type="entry name" value="Thymidylate_kin_CS"/>
</dbReference>
<keyword evidence="4" id="KW-0808">Transferase</keyword>
<gene>
    <name evidence="11" type="ORF">HycuGV_00030</name>
</gene>
<evidence type="ECO:0000313" key="11">
    <source>
        <dbReference type="EMBL" id="QBQ01583.1"/>
    </source>
</evidence>
<dbReference type="GO" id="GO:0006233">
    <property type="term" value="P:dTDP biosynthetic process"/>
    <property type="evidence" value="ECO:0007669"/>
    <property type="project" value="InterPro"/>
</dbReference>
<dbReference type="SUPFAM" id="SSF52540">
    <property type="entry name" value="P-loop containing nucleoside triphosphate hydrolases"/>
    <property type="match status" value="1"/>
</dbReference>
<keyword evidence="6" id="KW-0547">Nucleotide-binding</keyword>
<evidence type="ECO:0000256" key="4">
    <source>
        <dbReference type="ARBA" id="ARBA00022679"/>
    </source>
</evidence>
<dbReference type="GO" id="GO:0006227">
    <property type="term" value="P:dUDP biosynthetic process"/>
    <property type="evidence" value="ECO:0007669"/>
    <property type="project" value="TreeGrafter"/>
</dbReference>
<evidence type="ECO:0000256" key="9">
    <source>
        <dbReference type="ARBA" id="ARBA00029962"/>
    </source>
</evidence>
<evidence type="ECO:0000259" key="10">
    <source>
        <dbReference type="Pfam" id="PF02223"/>
    </source>
</evidence>
<dbReference type="GO" id="GO:0004550">
    <property type="term" value="F:nucleoside diphosphate kinase activity"/>
    <property type="evidence" value="ECO:0007669"/>
    <property type="project" value="TreeGrafter"/>
</dbReference>
<keyword evidence="12" id="KW-1185">Reference proteome</keyword>
<evidence type="ECO:0000313" key="12">
    <source>
        <dbReference type="Proteomes" id="UP000831479"/>
    </source>
</evidence>
<evidence type="ECO:0000256" key="6">
    <source>
        <dbReference type="ARBA" id="ARBA00022741"/>
    </source>
</evidence>
<evidence type="ECO:0000256" key="1">
    <source>
        <dbReference type="ARBA" id="ARBA00004992"/>
    </source>
</evidence>
<reference evidence="11" key="1">
    <citation type="journal article" date="2019" name="Genomics">
        <title>Genome sequence analysis and organization of the Hyphantria cunea granulovirus (HycuGV-Hc1) from Turkey.</title>
        <authorList>
            <person name="Gencer D."/>
            <person name="Bayramoglu Z."/>
            <person name="Nalcacioglu R."/>
            <person name="Demirbag Z."/>
            <person name="Demir I."/>
        </authorList>
    </citation>
    <scope>NUCLEOTIDE SEQUENCE</scope>
    <source>
        <strain evidence="11">Hc1</strain>
    </source>
</reference>
<dbReference type="GO" id="GO:0006235">
    <property type="term" value="P:dTTP biosynthetic process"/>
    <property type="evidence" value="ECO:0007669"/>
    <property type="project" value="TreeGrafter"/>
</dbReference>
<dbReference type="Pfam" id="PF02223">
    <property type="entry name" value="Thymidylate_kin"/>
    <property type="match status" value="1"/>
</dbReference>
<evidence type="ECO:0000256" key="3">
    <source>
        <dbReference type="ARBA" id="ARBA00012980"/>
    </source>
</evidence>
<dbReference type="InterPro" id="IPR027417">
    <property type="entry name" value="P-loop_NTPase"/>
</dbReference>
<evidence type="ECO:0000256" key="2">
    <source>
        <dbReference type="ARBA" id="ARBA00009776"/>
    </source>
</evidence>
<keyword evidence="7" id="KW-0418">Kinase</keyword>
<dbReference type="EMBL" id="MH923363">
    <property type="protein sequence ID" value="QBQ01583.1"/>
    <property type="molecule type" value="Genomic_DNA"/>
</dbReference>
<comment type="pathway">
    <text evidence="1">Pyrimidine metabolism; dTTP biosynthesis.</text>
</comment>
<dbReference type="EC" id="2.7.4.9" evidence="3"/>